<comment type="caution">
    <text evidence="1">The sequence shown here is derived from an EMBL/GenBank/DDBJ whole genome shotgun (WGS) entry which is preliminary data.</text>
</comment>
<sequence length="160" mass="17596">MSKPPSQHSLTFVVDPDINAAVALAFRTTVPVSVTQNAKDVFVSFKSAEYMSAFVSSPLVFNNKSITFRRLVEFKSSYIILTLSGLEPAPFPAMAHAIEAALKPYGTIIDIVFSTINRVLVPEVRVLIDCANIGPLLGSIKIGTKLARIDIELPEKIWRY</sequence>
<dbReference type="EMBL" id="JANBPG010000913">
    <property type="protein sequence ID" value="KAJ1892929.1"/>
    <property type="molecule type" value="Genomic_DNA"/>
</dbReference>
<name>A0ACC1IE67_9FUNG</name>
<evidence type="ECO:0000313" key="1">
    <source>
        <dbReference type="EMBL" id="KAJ1892929.1"/>
    </source>
</evidence>
<proteinExistence type="predicted"/>
<gene>
    <name evidence="1" type="ORF">LPJ66_006060</name>
</gene>
<keyword evidence="2" id="KW-1185">Reference proteome</keyword>
<dbReference type="Proteomes" id="UP001150581">
    <property type="component" value="Unassembled WGS sequence"/>
</dbReference>
<protein>
    <submittedName>
        <fullName evidence="1">Uncharacterized protein</fullName>
    </submittedName>
</protein>
<reference evidence="1" key="1">
    <citation type="submission" date="2022-07" db="EMBL/GenBank/DDBJ databases">
        <title>Phylogenomic reconstructions and comparative analyses of Kickxellomycotina fungi.</title>
        <authorList>
            <person name="Reynolds N.K."/>
            <person name="Stajich J.E."/>
            <person name="Barry K."/>
            <person name="Grigoriev I.V."/>
            <person name="Crous P."/>
            <person name="Smith M.E."/>
        </authorList>
    </citation>
    <scope>NUCLEOTIDE SEQUENCE</scope>
    <source>
        <strain evidence="1">Benny 63K</strain>
    </source>
</reference>
<organism evidence="1 2">
    <name type="scientific">Kickxella alabastrina</name>
    <dbReference type="NCBI Taxonomy" id="61397"/>
    <lineage>
        <taxon>Eukaryota</taxon>
        <taxon>Fungi</taxon>
        <taxon>Fungi incertae sedis</taxon>
        <taxon>Zoopagomycota</taxon>
        <taxon>Kickxellomycotina</taxon>
        <taxon>Kickxellomycetes</taxon>
        <taxon>Kickxellales</taxon>
        <taxon>Kickxellaceae</taxon>
        <taxon>Kickxella</taxon>
    </lineage>
</organism>
<evidence type="ECO:0000313" key="2">
    <source>
        <dbReference type="Proteomes" id="UP001150581"/>
    </source>
</evidence>
<accession>A0ACC1IE67</accession>